<dbReference type="InterPro" id="IPR032821">
    <property type="entry name" value="PKS_assoc"/>
</dbReference>
<dbReference type="InterPro" id="IPR014031">
    <property type="entry name" value="Ketoacyl_synth_C"/>
</dbReference>
<dbReference type="Gene3D" id="3.10.129.110">
    <property type="entry name" value="Polyketide synthase dehydratase"/>
    <property type="match status" value="1"/>
</dbReference>
<dbReference type="InterPro" id="IPR036736">
    <property type="entry name" value="ACP-like_sf"/>
</dbReference>
<dbReference type="PROSITE" id="PS50075">
    <property type="entry name" value="CARRIER"/>
    <property type="match status" value="1"/>
</dbReference>
<evidence type="ECO:0000256" key="8">
    <source>
        <dbReference type="SAM" id="MobiDB-lite"/>
    </source>
</evidence>
<evidence type="ECO:0000313" key="13">
    <source>
        <dbReference type="Proteomes" id="UP001596112"/>
    </source>
</evidence>
<dbReference type="Pfam" id="PF00698">
    <property type="entry name" value="Acyl_transf_1"/>
    <property type="match status" value="1"/>
</dbReference>
<dbReference type="Proteomes" id="UP001596112">
    <property type="component" value="Unassembled WGS sequence"/>
</dbReference>
<dbReference type="PROSITE" id="PS52019">
    <property type="entry name" value="PKS_MFAS_DH"/>
    <property type="match status" value="1"/>
</dbReference>
<feature type="compositionally biased region" description="Low complexity" evidence="8">
    <location>
        <begin position="1176"/>
        <end position="1187"/>
    </location>
</feature>
<dbReference type="RefSeq" id="WP_272171676.1">
    <property type="nucleotide sequence ID" value="NZ_JAQOSL010000035.1"/>
</dbReference>
<dbReference type="InterPro" id="IPR018201">
    <property type="entry name" value="Ketoacyl_synth_AS"/>
</dbReference>
<accession>A0ABW1BFR4</accession>
<comment type="caution">
    <text evidence="12">The sequence shown here is derived from an EMBL/GenBank/DDBJ whole genome shotgun (WGS) entry which is preliminary data.</text>
</comment>
<dbReference type="InterPro" id="IPR016035">
    <property type="entry name" value="Acyl_Trfase/lysoPLipase"/>
</dbReference>
<dbReference type="Gene3D" id="3.30.70.3290">
    <property type="match status" value="2"/>
</dbReference>
<dbReference type="PROSITE" id="PS00606">
    <property type="entry name" value="KS3_1"/>
    <property type="match status" value="1"/>
</dbReference>
<dbReference type="Pfam" id="PF00109">
    <property type="entry name" value="ketoacyl-synt"/>
    <property type="match status" value="2"/>
</dbReference>
<dbReference type="Pfam" id="PF22621">
    <property type="entry name" value="CurL-like_PKS_C"/>
    <property type="match status" value="1"/>
</dbReference>
<keyword evidence="13" id="KW-1185">Reference proteome</keyword>
<comment type="pathway">
    <text evidence="1">Antibiotic biosynthesis.</text>
</comment>
<evidence type="ECO:0000256" key="4">
    <source>
        <dbReference type="ARBA" id="ARBA00022679"/>
    </source>
</evidence>
<dbReference type="SMART" id="SM00826">
    <property type="entry name" value="PKS_DH"/>
    <property type="match status" value="1"/>
</dbReference>
<feature type="region of interest" description="C-terminal hotdog fold" evidence="7">
    <location>
        <begin position="868"/>
        <end position="1015"/>
    </location>
</feature>
<keyword evidence="4" id="KW-0808">Transferase</keyword>
<feature type="region of interest" description="N-terminal hotdog fold" evidence="7">
    <location>
        <begin position="742"/>
        <end position="854"/>
    </location>
</feature>
<evidence type="ECO:0000256" key="3">
    <source>
        <dbReference type="ARBA" id="ARBA00022553"/>
    </source>
</evidence>
<dbReference type="SUPFAM" id="SSF55048">
    <property type="entry name" value="Probable ACP-binding domain of malonyl-CoA ACP transacylase"/>
    <property type="match status" value="1"/>
</dbReference>
<gene>
    <name evidence="12" type="ORF">ACFQGO_31645</name>
</gene>
<keyword evidence="6" id="KW-0012">Acyltransferase</keyword>
<feature type="region of interest" description="Disordered" evidence="8">
    <location>
        <begin position="1665"/>
        <end position="1698"/>
    </location>
</feature>
<dbReference type="InterPro" id="IPR009081">
    <property type="entry name" value="PP-bd_ACP"/>
</dbReference>
<feature type="region of interest" description="Disordered" evidence="8">
    <location>
        <begin position="1010"/>
        <end position="1070"/>
    </location>
</feature>
<dbReference type="InterPro" id="IPR020807">
    <property type="entry name" value="PKS_DH"/>
</dbReference>
<dbReference type="InterPro" id="IPR049551">
    <property type="entry name" value="PKS_DH_C"/>
</dbReference>
<dbReference type="InterPro" id="IPR050091">
    <property type="entry name" value="PKS_NRPS_Biosynth_Enz"/>
</dbReference>
<evidence type="ECO:0000256" key="1">
    <source>
        <dbReference type="ARBA" id="ARBA00004792"/>
    </source>
</evidence>
<dbReference type="PANTHER" id="PTHR43775">
    <property type="entry name" value="FATTY ACID SYNTHASE"/>
    <property type="match status" value="1"/>
</dbReference>
<feature type="compositionally biased region" description="Low complexity" evidence="8">
    <location>
        <begin position="1036"/>
        <end position="1054"/>
    </location>
</feature>
<dbReference type="EMBL" id="JBHSNZ010000030">
    <property type="protein sequence ID" value="MFC5812015.1"/>
    <property type="molecule type" value="Genomic_DNA"/>
</dbReference>
<evidence type="ECO:0000259" key="10">
    <source>
        <dbReference type="PROSITE" id="PS52004"/>
    </source>
</evidence>
<dbReference type="Pfam" id="PF16197">
    <property type="entry name" value="KAsynt_C_assoc"/>
    <property type="match status" value="1"/>
</dbReference>
<dbReference type="InterPro" id="IPR049900">
    <property type="entry name" value="PKS_mFAS_DH"/>
</dbReference>
<keyword evidence="3" id="KW-0597">Phosphoprotein</keyword>
<feature type="domain" description="Ketosynthase family 3 (KS3)" evidence="10">
    <location>
        <begin position="1213"/>
        <end position="1624"/>
    </location>
</feature>
<protein>
    <submittedName>
        <fullName evidence="12">Type I polyketide synthase</fullName>
    </submittedName>
</protein>
<feature type="compositionally biased region" description="Basic and acidic residues" evidence="8">
    <location>
        <begin position="1666"/>
        <end position="1686"/>
    </location>
</feature>
<dbReference type="SMART" id="SM00825">
    <property type="entry name" value="PKS_KS"/>
    <property type="match status" value="2"/>
</dbReference>
<dbReference type="SMART" id="SM00827">
    <property type="entry name" value="PKS_AT"/>
    <property type="match status" value="1"/>
</dbReference>
<dbReference type="SUPFAM" id="SSF47336">
    <property type="entry name" value="ACP-like"/>
    <property type="match status" value="1"/>
</dbReference>
<sequence>MTTEPNERTAVSEHDDRIAVIGMAVRLPGAEDVTDFATLLGRDGVEVDEVPPSRWARELYLGDGSHQGTHHRGAFLQDPFSFDHEAFGLTAEDAVLLDPQQRVMLEVGARALEDSGYLGTRRRLDAGVFVGARMNAYGFDHGRGLGADGTRGLSGTPAHGPGDGPRPASLWGRSQNFMAAWLSDRFDLAGPALVVDTACSSSLTAVWLACQSLTAGACELAVVGAVDLLIDPLTFVLLSRTGALSPAGLCRTFDRRADGYVPGEGAVALVLKPMGAARADGDLILGAIAASAVNNDGRTMGVTSPNLEAQVELLGKVYERIDPLSVQYVEAHGTGTAIGDPIEARALTEVFGRLGAPRESVALGSLKRRIGHLHSAAGLAGLAKVIVMLRDGMIPALTVEDPNPRLNLAGSPFRLPAAHGAWPEVPVRRAAVSGFGFGGTNAHVVAEAVAPVSPVSREEDRAGASSRTTAARVAPQVLPLSADTPYALRELVAQWIEFLPTATGDLHDVCATARLARPHRAARIAVTGADATELASALRAWLLRPETADDAPPGDTAVRVRPTSEASPPAWLVALDRAVPAVHEIMGLFETATGVRLADFSGELLRISEGIALTVALRDTGVPRTAVDLPAGWEALRDFAWGRVPLEEALADVLRRDGDPAPATGYEPTADDELCARLARARDDREVAAELASITAGLFTAGRDIDWAAYQRDTAWRTRLLPSAQSRGRALDLREPLRSPEPGAPAALVRDDGPGGYVFARVFGPGEAPLAQHAVYRRIMLPGVAWLEFLREGAALRGEPFHGVRDLLFHRPLIPSGACRVVCRVDAQGRFTVEDEQGGGPFVTGRLLGDAAAVPAPVPVAALLGSCGEVHAGSGLYRWLRRIGYHHGRYYRNISWVAGLPDGGTLARVEGARQREMNDPGVELFPGLLDSVTIAAIAPDNPVFGASEASAFIPLSAAGVHVHGPLHDAAYVRTETAFWNEEACRVTQTVTDAEGRPLLVLADMSSKRVPAEAFAEDRPQARRPAAPPTPGRETQAPADLSTDTPADPPAALDSAPPPPPEPTAPVRRPATPDRVLDWFLELTGTSAGDADTEFLSAGFDSVGLVSLSERISGEFGLSLYPTVFFEYPTPRLFADFLVAESPDVAATLAPSTPSTPSPDEAPAPEPPPAARPAEPPAATAPTAPPAAQATIRPVPAAAPAPTPASSPSASPRARDIAIVGAAVRLPTAHTLADFADLLHGGRDTVGPLPDGRWSRPPHGPVPYASFLEAVDEFDPGPFRISPREAPLIDPQARIVYETIWQALEDGGRAGERAADSRTGLWIAYSHDHYHEERARHGVPDGRGLGLEAMIPNRLSYLMDWHGPSGLVNTLCSSSLVALHTALQHLRAGDIDTAVIGAVHAGLSPEYFRSMGDLMALSPRHRCRAFDSTADGFVPGEGAVAVVLRRHDDARRDGDPVRGLVKGAAVNHGGRTTRYSAPSPRGQRDVIAEALRDAGVSPETIGLLEAHGTGTSLGDPIEVDGVSRAWRVHTDRAQFCAIGSLKSNVGHLEPAAGLAGLVKALLAMECGVIPPTLHVRRPNDRIRFEDTPFYLADRALPWPRGGHPRRAAVSAFGMGGVNAHVIVEEPPRPVRDTPLPQHSHIVRVSAADETALRDLAGAYADHLTGLAEERTPEERLSENHTTEHRIPENPPSRNLPSENPLCDARLGDFARTVNTARATHPYRTAVHGTTAAELAARLAEVASGATPTTRHTRTATTTAFLFTGQGSQYARMGEGLRATEPHFRDALDECADLLRPWSDVPLIELLYGDARHLLDQTRYAQIGIVGVQVALVTFLRAVGIRPDVVAGHSLGELTAAWAAGVLALPDLLRLTALRGRLMQAQPATGTMAVVHTDADSLAAELRAYPGLEIAAHNAPRVHTLSGPADVMDRFRRQTSARVQPLTVSHAFHSAVMEPALAPFADAVAATPLAPPAIPFASALTGTWHSDVTATDPGHWAQAIRRTVRFGQAVTTLAETGPHTVWEIGPHPQLIPLARATLAEARPDLTPLWIPTLQRGREDQPHLHAALTSHHNHTGAEMHWTGLHHGKGQSVTTAPGYPFRRRRFWITPGTRDAQGPAPTTTTHGNHTHETKRPEHHG</sequence>
<feature type="region of interest" description="Disordered" evidence="8">
    <location>
        <begin position="1147"/>
        <end position="1187"/>
    </location>
</feature>
<dbReference type="CDD" id="cd00833">
    <property type="entry name" value="PKS"/>
    <property type="match status" value="2"/>
</dbReference>
<feature type="compositionally biased region" description="Basic and acidic residues" evidence="8">
    <location>
        <begin position="1010"/>
        <end position="1020"/>
    </location>
</feature>
<feature type="domain" description="PKS/mFAS DH" evidence="11">
    <location>
        <begin position="742"/>
        <end position="1015"/>
    </location>
</feature>
<dbReference type="InterPro" id="IPR020806">
    <property type="entry name" value="PKS_PP-bd"/>
</dbReference>
<dbReference type="InterPro" id="IPR016039">
    <property type="entry name" value="Thiolase-like"/>
</dbReference>
<dbReference type="Gene3D" id="3.40.366.10">
    <property type="entry name" value="Malonyl-Coenzyme A Acyl Carrier Protein, domain 2"/>
    <property type="match status" value="1"/>
</dbReference>
<evidence type="ECO:0000313" key="12">
    <source>
        <dbReference type="EMBL" id="MFC5812015.1"/>
    </source>
</evidence>
<dbReference type="InterPro" id="IPR001227">
    <property type="entry name" value="Ac_transferase_dom_sf"/>
</dbReference>
<dbReference type="InterPro" id="IPR014043">
    <property type="entry name" value="Acyl_transferase_dom"/>
</dbReference>
<evidence type="ECO:0000256" key="5">
    <source>
        <dbReference type="ARBA" id="ARBA00023194"/>
    </source>
</evidence>
<evidence type="ECO:0000256" key="2">
    <source>
        <dbReference type="ARBA" id="ARBA00022450"/>
    </source>
</evidence>
<feature type="domain" description="Ketosynthase family 3 (KS3)" evidence="10">
    <location>
        <begin position="15"/>
        <end position="448"/>
    </location>
</feature>
<dbReference type="PANTHER" id="PTHR43775:SF37">
    <property type="entry name" value="SI:DKEY-61P9.11"/>
    <property type="match status" value="1"/>
</dbReference>
<keyword evidence="5" id="KW-0045">Antibiotic biosynthesis</keyword>
<feature type="compositionally biased region" description="Basic and acidic residues" evidence="8">
    <location>
        <begin position="2124"/>
        <end position="2135"/>
    </location>
</feature>
<feature type="region of interest" description="Disordered" evidence="8">
    <location>
        <begin position="2106"/>
        <end position="2135"/>
    </location>
</feature>
<dbReference type="Pfam" id="PF14765">
    <property type="entry name" value="PS-DH"/>
    <property type="match status" value="1"/>
</dbReference>
<dbReference type="Pfam" id="PF00550">
    <property type="entry name" value="PP-binding"/>
    <property type="match status" value="1"/>
</dbReference>
<dbReference type="Gene3D" id="1.10.1200.10">
    <property type="entry name" value="ACP-like"/>
    <property type="match status" value="1"/>
</dbReference>
<keyword evidence="2" id="KW-0596">Phosphopantetheine</keyword>
<proteinExistence type="predicted"/>
<dbReference type="InterPro" id="IPR014030">
    <property type="entry name" value="Ketoacyl_synth_N"/>
</dbReference>
<feature type="active site" description="Proton donor; for dehydratase activity" evidence="7">
    <location>
        <position position="930"/>
    </location>
</feature>
<reference evidence="13" key="1">
    <citation type="journal article" date="2019" name="Int. J. Syst. Evol. Microbiol.">
        <title>The Global Catalogue of Microorganisms (GCM) 10K type strain sequencing project: providing services to taxonomists for standard genome sequencing and annotation.</title>
        <authorList>
            <consortium name="The Broad Institute Genomics Platform"/>
            <consortium name="The Broad Institute Genome Sequencing Center for Infectious Disease"/>
            <person name="Wu L."/>
            <person name="Ma J."/>
        </authorList>
    </citation>
    <scope>NUCLEOTIDE SEQUENCE [LARGE SCALE GENOMIC DNA]</scope>
    <source>
        <strain evidence="13">JCM 9918</strain>
    </source>
</reference>
<evidence type="ECO:0000256" key="7">
    <source>
        <dbReference type="PROSITE-ProRule" id="PRU01363"/>
    </source>
</evidence>
<dbReference type="SUPFAM" id="SSF52151">
    <property type="entry name" value="FabD/lysophospholipase-like"/>
    <property type="match status" value="1"/>
</dbReference>
<dbReference type="InterPro" id="IPR016036">
    <property type="entry name" value="Malonyl_transacylase_ACP-bd"/>
</dbReference>
<dbReference type="Pfam" id="PF02801">
    <property type="entry name" value="Ketoacyl-synt_C"/>
    <property type="match status" value="2"/>
</dbReference>
<dbReference type="SUPFAM" id="SSF53901">
    <property type="entry name" value="Thiolase-like"/>
    <property type="match status" value="2"/>
</dbReference>
<dbReference type="Gene3D" id="3.40.47.10">
    <property type="match status" value="2"/>
</dbReference>
<organism evidence="12 13">
    <name type="scientific">Streptomyces heilongjiangensis</name>
    <dbReference type="NCBI Taxonomy" id="945052"/>
    <lineage>
        <taxon>Bacteria</taxon>
        <taxon>Bacillati</taxon>
        <taxon>Actinomycetota</taxon>
        <taxon>Actinomycetes</taxon>
        <taxon>Kitasatosporales</taxon>
        <taxon>Streptomycetaceae</taxon>
        <taxon>Streptomyces</taxon>
    </lineage>
</organism>
<feature type="active site" description="Proton acceptor; for dehydratase activity" evidence="7">
    <location>
        <position position="773"/>
    </location>
</feature>
<dbReference type="InterPro" id="IPR020841">
    <property type="entry name" value="PKS_Beta-ketoAc_synthase_dom"/>
</dbReference>
<feature type="region of interest" description="Disordered" evidence="8">
    <location>
        <begin position="148"/>
        <end position="167"/>
    </location>
</feature>
<evidence type="ECO:0000256" key="6">
    <source>
        <dbReference type="ARBA" id="ARBA00023315"/>
    </source>
</evidence>
<dbReference type="PROSITE" id="PS52004">
    <property type="entry name" value="KS3_2"/>
    <property type="match status" value="2"/>
</dbReference>
<feature type="domain" description="Carrier" evidence="9">
    <location>
        <begin position="1066"/>
        <end position="1141"/>
    </location>
</feature>
<evidence type="ECO:0000259" key="9">
    <source>
        <dbReference type="PROSITE" id="PS50075"/>
    </source>
</evidence>
<dbReference type="SMART" id="SM00823">
    <property type="entry name" value="PKS_PP"/>
    <property type="match status" value="1"/>
</dbReference>
<name>A0ABW1BFR4_9ACTN</name>
<dbReference type="InterPro" id="IPR042104">
    <property type="entry name" value="PKS_dehydratase_sf"/>
</dbReference>
<feature type="compositionally biased region" description="Pro residues" evidence="8">
    <location>
        <begin position="1153"/>
        <end position="1175"/>
    </location>
</feature>
<evidence type="ECO:0000259" key="11">
    <source>
        <dbReference type="PROSITE" id="PS52019"/>
    </source>
</evidence>